<evidence type="ECO:0000259" key="1">
    <source>
        <dbReference type="Pfam" id="PF08707"/>
    </source>
</evidence>
<dbReference type="SUPFAM" id="SSF52540">
    <property type="entry name" value="P-loop containing nucleoside triphosphate hydrolases"/>
    <property type="match status" value="1"/>
</dbReference>
<dbReference type="InterPro" id="IPR014819">
    <property type="entry name" value="PriCT_2"/>
</dbReference>
<sequence length="681" mass="77314">MPSDRQDLLEALSWIDPASCTYQEWCDVGMALKYEGCTAGDWDSWSRRDMARYHSGECERKWQTFSNTRTPCVTGGTIMQMAMDRGYGREMGGNLPISLDEAIYIDPGPQAIRIAPAAACPRESRRPLTEPPPQWDPCQDIRDFLERLFSPDDYVGYVMKSMEQKDRCVPAGRGVYGRKQRHIIKALEASHDVGYALGDYDYRGGAWVRINPLDGKGVRNSNVREFTYVLAEADDQTLQQQLDRICSLKLPVAALVYSGGKSLHAVVHIDAGTDYDLYRQRVDFLYKTCHEHGYHVDVSNRNPARLMRLPGIRRGESWQYLIPYDSPFQSYTEWLAALDDEKEGETPIENLSRLRRNPPPLDPVLIDGLLRQGHKMMLAGPSKAGKSFALIELCIAIAEGTSWLGQFPCHRGNVLYINLELNRASCIDRFCRIYNALGLAGDHDDAIDLWNCRGHARPMEQLVRDIVRRTAGKDYMAIVLDPIYKITNGDENSAFDMGQFCNQLDKLAAVKQCAVIYCHHYSKGSQTVKKAQDRASGSGVFSRDADAILDMLDVKSPIGAPPAFRIEAILREFAPPLPFYITFDYPIHHIDYTGLIASYNEDLDNLGRGREDMLAGKKQKCLSNQQLMREVFDEIMEEKEEVYIGDLMKKMGMSRSSIKRYIDESTDLERNKKGNVYIRKR</sequence>
<evidence type="ECO:0000313" key="2">
    <source>
        <dbReference type="EMBL" id="MFG6272500.1"/>
    </source>
</evidence>
<dbReference type="EMBL" id="JBIEKR010000003">
    <property type="protein sequence ID" value="MFG6272500.1"/>
    <property type="molecule type" value="Genomic_DNA"/>
</dbReference>
<dbReference type="Proteomes" id="UP001605989">
    <property type="component" value="Unassembled WGS sequence"/>
</dbReference>
<proteinExistence type="predicted"/>
<dbReference type="Pfam" id="PF08707">
    <property type="entry name" value="PriCT_2"/>
    <property type="match status" value="1"/>
</dbReference>
<feature type="domain" description="Primase C-terminal 2" evidence="1">
    <location>
        <begin position="9"/>
        <end position="82"/>
    </location>
</feature>
<dbReference type="InterPro" id="IPR027417">
    <property type="entry name" value="P-loop_NTPase"/>
</dbReference>
<accession>A0ABW7DR52</accession>
<reference evidence="2 3" key="1">
    <citation type="submission" date="2024-10" db="EMBL/GenBank/DDBJ databases">
        <authorList>
            <person name="Sang B.-I."/>
            <person name="Prabhaharan D."/>
        </authorList>
    </citation>
    <scope>NUCLEOTIDE SEQUENCE [LARGE SCALE GENOMIC DNA]</scope>
    <source>
        <strain evidence="2 3">MH</strain>
    </source>
</reference>
<gene>
    <name evidence="2" type="ORF">ACGTZG_04790</name>
</gene>
<organism evidence="2 3">
    <name type="scientific">Megasphaera hexanoica</name>
    <dbReference type="NCBI Taxonomy" id="1675036"/>
    <lineage>
        <taxon>Bacteria</taxon>
        <taxon>Bacillati</taxon>
        <taxon>Bacillota</taxon>
        <taxon>Negativicutes</taxon>
        <taxon>Veillonellales</taxon>
        <taxon>Veillonellaceae</taxon>
        <taxon>Megasphaera</taxon>
    </lineage>
</organism>
<dbReference type="Pfam" id="PF13481">
    <property type="entry name" value="AAA_25"/>
    <property type="match status" value="1"/>
</dbReference>
<protein>
    <submittedName>
        <fullName evidence="2">AAA family ATPase</fullName>
    </submittedName>
</protein>
<dbReference type="Gene3D" id="3.40.50.300">
    <property type="entry name" value="P-loop containing nucleotide triphosphate hydrolases"/>
    <property type="match status" value="1"/>
</dbReference>
<dbReference type="RefSeq" id="WP_113855819.1">
    <property type="nucleotide sequence ID" value="NZ_CP011940.1"/>
</dbReference>
<evidence type="ECO:0000313" key="3">
    <source>
        <dbReference type="Proteomes" id="UP001605989"/>
    </source>
</evidence>
<comment type="caution">
    <text evidence="2">The sequence shown here is derived from an EMBL/GenBank/DDBJ whole genome shotgun (WGS) entry which is preliminary data.</text>
</comment>
<name>A0ABW7DR52_9FIRM</name>
<keyword evidence="3" id="KW-1185">Reference proteome</keyword>